<feature type="region of interest" description="Disordered" evidence="1">
    <location>
        <begin position="218"/>
        <end position="248"/>
    </location>
</feature>
<gene>
    <name evidence="3" type="ORF">CTOB1V02_LOCUS6573</name>
</gene>
<keyword evidence="2" id="KW-1133">Transmembrane helix</keyword>
<evidence type="ECO:0000313" key="3">
    <source>
        <dbReference type="EMBL" id="CAD7228695.1"/>
    </source>
</evidence>
<dbReference type="AlphaFoldDB" id="A0A7R8ZNX6"/>
<feature type="transmembrane region" description="Helical" evidence="2">
    <location>
        <begin position="56"/>
        <end position="82"/>
    </location>
</feature>
<proteinExistence type="predicted"/>
<name>A0A7R8ZNX6_9CRUS</name>
<feature type="transmembrane region" description="Helical" evidence="2">
    <location>
        <begin position="350"/>
        <end position="374"/>
    </location>
</feature>
<dbReference type="EMBL" id="OB661658">
    <property type="protein sequence ID" value="CAD7228695.1"/>
    <property type="molecule type" value="Genomic_DNA"/>
</dbReference>
<feature type="transmembrane region" description="Helical" evidence="2">
    <location>
        <begin position="305"/>
        <end position="330"/>
    </location>
</feature>
<feature type="transmembrane region" description="Helical" evidence="2">
    <location>
        <begin position="94"/>
        <end position="119"/>
    </location>
</feature>
<evidence type="ECO:0000256" key="2">
    <source>
        <dbReference type="SAM" id="Phobius"/>
    </source>
</evidence>
<evidence type="ECO:0000256" key="1">
    <source>
        <dbReference type="SAM" id="MobiDB-lite"/>
    </source>
</evidence>
<feature type="transmembrane region" description="Helical" evidence="2">
    <location>
        <begin position="180"/>
        <end position="202"/>
    </location>
</feature>
<feature type="transmembrane region" description="Helical" evidence="2">
    <location>
        <begin position="269"/>
        <end position="293"/>
    </location>
</feature>
<keyword evidence="2" id="KW-0472">Membrane</keyword>
<sequence>MSCADEESFCRLAIVTTACLNIVLSFAAIVIYSVNISDYRGGNHFTEDVEQEKTRLNLVVFGLIFAIIHMIVSAVLLVATLYTKAWEDFRWIQFVFWFSSMAFMVLAMALFIWEFWWAVNKHEEHDEEGGSWAKMRHYGAYWLPALFWVPILFVSALIVEGGMWGCYINLCYFGRTQWNNIVMAMAIINICICLGAIAMYAINLADYEDKDILSKAPLTKDGDASSEEEGSEEESEEGSEDKSGEENGEERAIKFYSRGERQKQPEIKWAIVAALSAAALHLLASILLAIAASCGYSRTNPPWRLFFIFTGVVFILTALCSTAVVLYYIYNDPGNCSEEHEDCSREFRHYWLPSIVWSVLVFLTGHLVLFSLCLGGPRRDRFGRILLVM</sequence>
<feature type="transmembrane region" description="Helical" evidence="2">
    <location>
        <begin position="139"/>
        <end position="159"/>
    </location>
</feature>
<feature type="compositionally biased region" description="Acidic residues" evidence="1">
    <location>
        <begin position="224"/>
        <end position="239"/>
    </location>
</feature>
<organism evidence="3">
    <name type="scientific">Cyprideis torosa</name>
    <dbReference type="NCBI Taxonomy" id="163714"/>
    <lineage>
        <taxon>Eukaryota</taxon>
        <taxon>Metazoa</taxon>
        <taxon>Ecdysozoa</taxon>
        <taxon>Arthropoda</taxon>
        <taxon>Crustacea</taxon>
        <taxon>Oligostraca</taxon>
        <taxon>Ostracoda</taxon>
        <taxon>Podocopa</taxon>
        <taxon>Podocopida</taxon>
        <taxon>Cytherocopina</taxon>
        <taxon>Cytheroidea</taxon>
        <taxon>Cytherideidae</taxon>
        <taxon>Cyprideis</taxon>
    </lineage>
</organism>
<accession>A0A7R8ZNX6</accession>
<protein>
    <submittedName>
        <fullName evidence="3">Uncharacterized protein</fullName>
    </submittedName>
</protein>
<keyword evidence="2" id="KW-0812">Transmembrane</keyword>
<dbReference type="Gene3D" id="1.20.140.150">
    <property type="match status" value="1"/>
</dbReference>
<feature type="transmembrane region" description="Helical" evidence="2">
    <location>
        <begin position="12"/>
        <end position="36"/>
    </location>
</feature>
<reference evidence="3" key="1">
    <citation type="submission" date="2020-11" db="EMBL/GenBank/DDBJ databases">
        <authorList>
            <person name="Tran Van P."/>
        </authorList>
    </citation>
    <scope>NUCLEOTIDE SEQUENCE</scope>
</reference>